<evidence type="ECO:0000313" key="3">
    <source>
        <dbReference type="Proteomes" id="UP001497444"/>
    </source>
</evidence>
<organism evidence="2 3">
    <name type="scientific">Sphagnum jensenii</name>
    <dbReference type="NCBI Taxonomy" id="128206"/>
    <lineage>
        <taxon>Eukaryota</taxon>
        <taxon>Viridiplantae</taxon>
        <taxon>Streptophyta</taxon>
        <taxon>Embryophyta</taxon>
        <taxon>Bryophyta</taxon>
        <taxon>Sphagnophytina</taxon>
        <taxon>Sphagnopsida</taxon>
        <taxon>Sphagnales</taxon>
        <taxon>Sphagnaceae</taxon>
        <taxon>Sphagnum</taxon>
    </lineage>
</organism>
<dbReference type="InterPro" id="IPR001810">
    <property type="entry name" value="F-box_dom"/>
</dbReference>
<dbReference type="SUPFAM" id="SSF50965">
    <property type="entry name" value="Galactose oxidase, central domain"/>
    <property type="match status" value="1"/>
</dbReference>
<name>A0ABP0XF93_9BRYO</name>
<dbReference type="Gene3D" id="1.20.1280.50">
    <property type="match status" value="1"/>
</dbReference>
<reference evidence="2" key="1">
    <citation type="submission" date="2024-02" db="EMBL/GenBank/DDBJ databases">
        <authorList>
            <consortium name="ELIXIR-Norway"/>
            <consortium name="Elixir Norway"/>
        </authorList>
    </citation>
    <scope>NUCLEOTIDE SEQUENCE</scope>
</reference>
<dbReference type="InterPro" id="IPR015915">
    <property type="entry name" value="Kelch-typ_b-propeller"/>
</dbReference>
<feature type="domain" description="F-box" evidence="1">
    <location>
        <begin position="12"/>
        <end position="61"/>
    </location>
</feature>
<dbReference type="SUPFAM" id="SSF81383">
    <property type="entry name" value="F-box domain"/>
    <property type="match status" value="1"/>
</dbReference>
<dbReference type="PROSITE" id="PS50181">
    <property type="entry name" value="FBOX"/>
    <property type="match status" value="1"/>
</dbReference>
<dbReference type="Pfam" id="PF00646">
    <property type="entry name" value="F-box"/>
    <property type="match status" value="1"/>
</dbReference>
<dbReference type="Gene3D" id="2.120.10.80">
    <property type="entry name" value="Kelch-type beta propeller"/>
    <property type="match status" value="1"/>
</dbReference>
<keyword evidence="3" id="KW-1185">Reference proteome</keyword>
<dbReference type="InterPro" id="IPR050796">
    <property type="entry name" value="SCF_F-box_component"/>
</dbReference>
<dbReference type="EMBL" id="OZ020103">
    <property type="protein sequence ID" value="CAK9277259.1"/>
    <property type="molecule type" value="Genomic_DNA"/>
</dbReference>
<dbReference type="PANTHER" id="PTHR31672">
    <property type="entry name" value="BNACNNG10540D PROTEIN"/>
    <property type="match status" value="1"/>
</dbReference>
<dbReference type="InterPro" id="IPR036047">
    <property type="entry name" value="F-box-like_dom_sf"/>
</dbReference>
<sequence>MSFCCIESTMNPGIWRQLPKELLEKMLLHVPVGSLLRMRCVCKSWNTWIGSRKFLELRRKISTTNLHPWFLSRGPSSCNTECISFPAYDPAMNRWFDLPCTCLDRNKGSFELVASAGGLLLVKPSGIGAVAKALYVVNPLRRLFNAVSLLPEAFGVEPTYTAMVHNASTNSYQIVMASNLSRHRDRTTRFYDSAVGSWTTKGQLPRRFCCSDFAAKAGVLCNGWIYWLGFRGYYFAVGFNLRTGVWSKTRWRIPAAVVGPHLVERNGSLLLVGGTDKLLWRMNCYPAPKSIGIWELDRKKGEWIEALRLPKPMVKELRKKISFEDFCCVGRNGFLYISDDVIDRVVAYNMQENSWHWLPAPSRPGHSWTIFEPSFDATV</sequence>
<accession>A0ABP0XF93</accession>
<dbReference type="InterPro" id="IPR011043">
    <property type="entry name" value="Gal_Oxase/kelch_b-propeller"/>
</dbReference>
<protein>
    <recommendedName>
        <fullName evidence="1">F-box domain-containing protein</fullName>
    </recommendedName>
</protein>
<evidence type="ECO:0000313" key="2">
    <source>
        <dbReference type="EMBL" id="CAK9277259.1"/>
    </source>
</evidence>
<gene>
    <name evidence="2" type="ORF">CSSPJE1EN1_LOCUS22737</name>
</gene>
<dbReference type="SMART" id="SM00256">
    <property type="entry name" value="FBOX"/>
    <property type="match status" value="1"/>
</dbReference>
<dbReference type="Proteomes" id="UP001497444">
    <property type="component" value="Chromosome 8"/>
</dbReference>
<evidence type="ECO:0000259" key="1">
    <source>
        <dbReference type="PROSITE" id="PS50181"/>
    </source>
</evidence>
<proteinExistence type="predicted"/>